<accession>A0A4R0PD46</accession>
<dbReference type="PROSITE" id="PS50931">
    <property type="entry name" value="HTH_LYSR"/>
    <property type="match status" value="1"/>
</dbReference>
<keyword evidence="5" id="KW-0804">Transcription</keyword>
<reference evidence="7 8" key="1">
    <citation type="journal article" date="2015" name="Antonie Van Leeuwenhoek">
        <title>Oricola cellulosilytica gen. nov., sp. nov., a cellulose-degrading bacterium of the family Phyllobacteriaceae isolated from surface seashore water, and emended descriptions of Mesorhizobium loti and Phyllobacterium myrsinacearum.</title>
        <authorList>
            <person name="Hameed A."/>
            <person name="Shahina M."/>
            <person name="Lai W.A."/>
            <person name="Lin S.Y."/>
            <person name="Young L.S."/>
            <person name="Liu Y.C."/>
            <person name="Hsu Y.H."/>
            <person name="Young C.C."/>
        </authorList>
    </citation>
    <scope>NUCLEOTIDE SEQUENCE [LARGE SCALE GENOMIC DNA]</scope>
    <source>
        <strain evidence="7 8">KCTC 52183</strain>
    </source>
</reference>
<evidence type="ECO:0000256" key="5">
    <source>
        <dbReference type="ARBA" id="ARBA00023163"/>
    </source>
</evidence>
<dbReference type="InterPro" id="IPR036390">
    <property type="entry name" value="WH_DNA-bd_sf"/>
</dbReference>
<comment type="caution">
    <text evidence="7">The sequence shown here is derived from an EMBL/GenBank/DDBJ whole genome shotgun (WGS) entry which is preliminary data.</text>
</comment>
<dbReference type="SUPFAM" id="SSF46785">
    <property type="entry name" value="Winged helix' DNA-binding domain"/>
    <property type="match status" value="1"/>
</dbReference>
<evidence type="ECO:0000259" key="6">
    <source>
        <dbReference type="PROSITE" id="PS50931"/>
    </source>
</evidence>
<gene>
    <name evidence="7" type="ORF">E0D97_10415</name>
</gene>
<dbReference type="Proteomes" id="UP000291301">
    <property type="component" value="Unassembled WGS sequence"/>
</dbReference>
<dbReference type="InterPro" id="IPR005119">
    <property type="entry name" value="LysR_subst-bd"/>
</dbReference>
<dbReference type="InterPro" id="IPR037402">
    <property type="entry name" value="YidZ_PBP2"/>
</dbReference>
<evidence type="ECO:0000256" key="4">
    <source>
        <dbReference type="ARBA" id="ARBA00023125"/>
    </source>
</evidence>
<dbReference type="PANTHER" id="PTHR30118">
    <property type="entry name" value="HTH-TYPE TRANSCRIPTIONAL REGULATOR LEUO-RELATED"/>
    <property type="match status" value="1"/>
</dbReference>
<dbReference type="PRINTS" id="PR00039">
    <property type="entry name" value="HTHLYSR"/>
</dbReference>
<dbReference type="Pfam" id="PF00126">
    <property type="entry name" value="HTH_1"/>
    <property type="match status" value="1"/>
</dbReference>
<dbReference type="GO" id="GO:0003700">
    <property type="term" value="F:DNA-binding transcription factor activity"/>
    <property type="evidence" value="ECO:0007669"/>
    <property type="project" value="InterPro"/>
</dbReference>
<keyword evidence="8" id="KW-1185">Reference proteome</keyword>
<dbReference type="RefSeq" id="WP_131568512.1">
    <property type="nucleotide sequence ID" value="NZ_JAINFK010000002.1"/>
</dbReference>
<dbReference type="PANTHER" id="PTHR30118:SF15">
    <property type="entry name" value="TRANSCRIPTIONAL REGULATORY PROTEIN"/>
    <property type="match status" value="1"/>
</dbReference>
<dbReference type="GO" id="GO:0003677">
    <property type="term" value="F:DNA binding"/>
    <property type="evidence" value="ECO:0007669"/>
    <property type="project" value="UniProtKB-KW"/>
</dbReference>
<dbReference type="Gene3D" id="1.10.10.10">
    <property type="entry name" value="Winged helix-like DNA-binding domain superfamily/Winged helix DNA-binding domain"/>
    <property type="match status" value="1"/>
</dbReference>
<dbReference type="Gene3D" id="3.40.190.10">
    <property type="entry name" value="Periplasmic binding protein-like II"/>
    <property type="match status" value="2"/>
</dbReference>
<evidence type="ECO:0000313" key="7">
    <source>
        <dbReference type="EMBL" id="TCD14463.1"/>
    </source>
</evidence>
<name>A0A4R0PD46_9HYPH</name>
<keyword evidence="2" id="KW-0536">Nodulation</keyword>
<dbReference type="SUPFAM" id="SSF53850">
    <property type="entry name" value="Periplasmic binding protein-like II"/>
    <property type="match status" value="1"/>
</dbReference>
<proteinExistence type="inferred from homology"/>
<dbReference type="Pfam" id="PF03466">
    <property type="entry name" value="LysR_substrate"/>
    <property type="match status" value="1"/>
</dbReference>
<dbReference type="CDD" id="cd08417">
    <property type="entry name" value="PBP2_Nitroaromatics_like"/>
    <property type="match status" value="1"/>
</dbReference>
<dbReference type="InterPro" id="IPR050389">
    <property type="entry name" value="LysR-type_TF"/>
</dbReference>
<evidence type="ECO:0000256" key="3">
    <source>
        <dbReference type="ARBA" id="ARBA00023015"/>
    </source>
</evidence>
<evidence type="ECO:0000256" key="2">
    <source>
        <dbReference type="ARBA" id="ARBA00022458"/>
    </source>
</evidence>
<comment type="similarity">
    <text evidence="1">Belongs to the LysR transcriptional regulatory family.</text>
</comment>
<keyword evidence="3" id="KW-0805">Transcription regulation</keyword>
<sequence length="327" mass="36121">MNWSSVDLNLLRVFDAMMMELSTVRAGERIGLSQPAVSSALGRLRHLVGDELFVREGNRMVPTSRAVELQDPVRNALRQIEAALCSASAFDPATSERDFVILGSDYFSTLLMPRLAMRLTREAPAATIQMLDYPSSSVIPLLVEGKIDLAVDRNLDAPEWIVRDTLFSSYIHCVARKGHPVLAARGIAPGERVPPDIFCAIPQVLMSMDGGKTGTIDLELKERGLHRRVAMTVPHFQAVALATESSDLLGNLPVHFARQAAQSLDIELYLPPFDPPVIGVSMYWHRRVDRDPANRWLRRQVELALMLDDDPVFGDVAPPHGAGRAAE</sequence>
<dbReference type="InterPro" id="IPR000847">
    <property type="entry name" value="LysR_HTH_N"/>
</dbReference>
<organism evidence="7 8">
    <name type="scientific">Oricola cellulosilytica</name>
    <dbReference type="NCBI Taxonomy" id="1429082"/>
    <lineage>
        <taxon>Bacteria</taxon>
        <taxon>Pseudomonadati</taxon>
        <taxon>Pseudomonadota</taxon>
        <taxon>Alphaproteobacteria</taxon>
        <taxon>Hyphomicrobiales</taxon>
        <taxon>Ahrensiaceae</taxon>
        <taxon>Oricola</taxon>
    </lineage>
</organism>
<feature type="domain" description="HTH lysR-type" evidence="6">
    <location>
        <begin position="6"/>
        <end position="63"/>
    </location>
</feature>
<dbReference type="OrthoDB" id="528082at2"/>
<keyword evidence="4" id="KW-0238">DNA-binding</keyword>
<dbReference type="EMBL" id="SJST01000003">
    <property type="protein sequence ID" value="TCD14463.1"/>
    <property type="molecule type" value="Genomic_DNA"/>
</dbReference>
<protein>
    <submittedName>
        <fullName evidence="7">LysR family transcriptional regulator</fullName>
    </submittedName>
</protein>
<dbReference type="InterPro" id="IPR036388">
    <property type="entry name" value="WH-like_DNA-bd_sf"/>
</dbReference>
<evidence type="ECO:0000313" key="8">
    <source>
        <dbReference type="Proteomes" id="UP000291301"/>
    </source>
</evidence>
<dbReference type="AlphaFoldDB" id="A0A4R0PD46"/>
<evidence type="ECO:0000256" key="1">
    <source>
        <dbReference type="ARBA" id="ARBA00009437"/>
    </source>
</evidence>